<protein>
    <recommendedName>
        <fullName evidence="4">DUF3887 domain-containing protein</fullName>
    </recommendedName>
</protein>
<name>A0A1I4B192_9RHOB</name>
<feature type="chain" id="PRO_5011515723" description="DUF3887 domain-containing protein" evidence="1">
    <location>
        <begin position="22"/>
        <end position="139"/>
    </location>
</feature>
<dbReference type="Proteomes" id="UP000198851">
    <property type="component" value="Unassembled WGS sequence"/>
</dbReference>
<dbReference type="STRING" id="1280847.SAMN04488036_101704"/>
<evidence type="ECO:0000313" key="2">
    <source>
        <dbReference type="EMBL" id="SFK61927.1"/>
    </source>
</evidence>
<dbReference type="RefSeq" id="WP_139216125.1">
    <property type="nucleotide sequence ID" value="NZ_FOSZ01000001.1"/>
</dbReference>
<gene>
    <name evidence="2" type="ORF">SAMN04488036_101704</name>
</gene>
<feature type="signal peptide" evidence="1">
    <location>
        <begin position="1"/>
        <end position="21"/>
    </location>
</feature>
<keyword evidence="1" id="KW-0732">Signal</keyword>
<keyword evidence="3" id="KW-1185">Reference proteome</keyword>
<accession>A0A1I4B192</accession>
<evidence type="ECO:0008006" key="4">
    <source>
        <dbReference type="Google" id="ProtNLM"/>
    </source>
</evidence>
<dbReference type="EMBL" id="FOSZ01000001">
    <property type="protein sequence ID" value="SFK61927.1"/>
    <property type="molecule type" value="Genomic_DNA"/>
</dbReference>
<dbReference type="AlphaFoldDB" id="A0A1I4B192"/>
<sequence>MFKILAFAVALCLTVPFSASAQTNQRTAFNQGIERFNNLVMEQRLSDALKMMRPEMEMSDDDIVRIDNRFWEHYPKTFVGHDTVRSEALKSGFRQEVLAYWDEDNRYFFVYLLIHATNSGFNVVNIDYSTDFESLNANF</sequence>
<evidence type="ECO:0000313" key="3">
    <source>
        <dbReference type="Proteomes" id="UP000198851"/>
    </source>
</evidence>
<evidence type="ECO:0000256" key="1">
    <source>
        <dbReference type="SAM" id="SignalP"/>
    </source>
</evidence>
<organism evidence="2 3">
    <name type="scientific">Shimia haliotis</name>
    <dbReference type="NCBI Taxonomy" id="1280847"/>
    <lineage>
        <taxon>Bacteria</taxon>
        <taxon>Pseudomonadati</taxon>
        <taxon>Pseudomonadota</taxon>
        <taxon>Alphaproteobacteria</taxon>
        <taxon>Rhodobacterales</taxon>
        <taxon>Roseobacteraceae</taxon>
    </lineage>
</organism>
<proteinExistence type="predicted"/>
<dbReference type="OrthoDB" id="7742632at2"/>
<reference evidence="3" key="1">
    <citation type="submission" date="2016-10" db="EMBL/GenBank/DDBJ databases">
        <authorList>
            <person name="Varghese N."/>
            <person name="Submissions S."/>
        </authorList>
    </citation>
    <scope>NUCLEOTIDE SEQUENCE [LARGE SCALE GENOMIC DNA]</scope>
    <source>
        <strain evidence="3">DSM 28453</strain>
    </source>
</reference>